<keyword evidence="11" id="KW-0812">Transmembrane</keyword>
<evidence type="ECO:0000256" key="1">
    <source>
        <dbReference type="ARBA" id="ARBA00004613"/>
    </source>
</evidence>
<evidence type="ECO:0000256" key="11">
    <source>
        <dbReference type="SAM" id="Phobius"/>
    </source>
</evidence>
<feature type="domain" description="EGF-like" evidence="12">
    <location>
        <begin position="1"/>
        <end position="33"/>
    </location>
</feature>
<organism evidence="13 14">
    <name type="scientific">Larinioides sclopetarius</name>
    <dbReference type="NCBI Taxonomy" id="280406"/>
    <lineage>
        <taxon>Eukaryota</taxon>
        <taxon>Metazoa</taxon>
        <taxon>Ecdysozoa</taxon>
        <taxon>Arthropoda</taxon>
        <taxon>Chelicerata</taxon>
        <taxon>Arachnida</taxon>
        <taxon>Araneae</taxon>
        <taxon>Araneomorphae</taxon>
        <taxon>Entelegynae</taxon>
        <taxon>Araneoidea</taxon>
        <taxon>Araneidae</taxon>
        <taxon>Larinioides</taxon>
    </lineage>
</organism>
<evidence type="ECO:0000259" key="12">
    <source>
        <dbReference type="PROSITE" id="PS50026"/>
    </source>
</evidence>
<feature type="disulfide bond" evidence="9">
    <location>
        <begin position="1312"/>
        <end position="1321"/>
    </location>
</feature>
<keyword evidence="8" id="KW-0325">Glycoprotein</keyword>
<feature type="domain" description="EGF-like" evidence="12">
    <location>
        <begin position="153"/>
        <end position="187"/>
    </location>
</feature>
<feature type="transmembrane region" description="Helical" evidence="11">
    <location>
        <begin position="1338"/>
        <end position="1361"/>
    </location>
</feature>
<feature type="compositionally biased region" description="Low complexity" evidence="10">
    <location>
        <begin position="625"/>
        <end position="634"/>
    </location>
</feature>
<dbReference type="PANTHER" id="PTHR24033">
    <property type="entry name" value="EGF-LIKE DOMAIN-CONTAINING PROTEIN"/>
    <property type="match status" value="1"/>
</dbReference>
<dbReference type="Pfam" id="PF00008">
    <property type="entry name" value="EGF"/>
    <property type="match status" value="1"/>
</dbReference>
<dbReference type="InterPro" id="IPR000152">
    <property type="entry name" value="EGF-type_Asp/Asn_hydroxyl_site"/>
</dbReference>
<dbReference type="PROSITE" id="PS01187">
    <property type="entry name" value="EGF_CA"/>
    <property type="match status" value="1"/>
</dbReference>
<dbReference type="SMART" id="SM00181">
    <property type="entry name" value="EGF"/>
    <property type="match status" value="27"/>
</dbReference>
<feature type="disulfide bond" evidence="9">
    <location>
        <begin position="331"/>
        <end position="340"/>
    </location>
</feature>
<dbReference type="GO" id="GO:0001764">
    <property type="term" value="P:neuron migration"/>
    <property type="evidence" value="ECO:0007669"/>
    <property type="project" value="UniProtKB-ARBA"/>
</dbReference>
<dbReference type="PROSITE" id="PS50026">
    <property type="entry name" value="EGF_3"/>
    <property type="match status" value="8"/>
</dbReference>
<keyword evidence="2" id="KW-0217">Developmental protein</keyword>
<reference evidence="13 14" key="1">
    <citation type="submission" date="2024-04" db="EMBL/GenBank/DDBJ databases">
        <authorList>
            <person name="Rising A."/>
            <person name="Reimegard J."/>
            <person name="Sonavane S."/>
            <person name="Akerstrom W."/>
            <person name="Nylinder S."/>
            <person name="Hedman E."/>
            <person name="Kallberg Y."/>
        </authorList>
    </citation>
    <scope>NUCLEOTIDE SEQUENCE [LARGE SCALE GENOMIC DNA]</scope>
</reference>
<keyword evidence="11" id="KW-1133">Transmembrane helix</keyword>
<comment type="caution">
    <text evidence="9">Lacks conserved residue(s) required for the propagation of feature annotation.</text>
</comment>
<feature type="domain" description="EGF-like" evidence="12">
    <location>
        <begin position="1242"/>
        <end position="1279"/>
    </location>
</feature>
<dbReference type="PRINTS" id="PR00011">
    <property type="entry name" value="EGFLAMININ"/>
</dbReference>
<feature type="domain" description="EGF-like" evidence="12">
    <location>
        <begin position="307"/>
        <end position="341"/>
    </location>
</feature>
<dbReference type="GO" id="GO:0048667">
    <property type="term" value="P:cell morphogenesis involved in neuron differentiation"/>
    <property type="evidence" value="ECO:0007669"/>
    <property type="project" value="UniProtKB-ARBA"/>
</dbReference>
<dbReference type="InterPro" id="IPR018097">
    <property type="entry name" value="EGF_Ca-bd_CS"/>
</dbReference>
<protein>
    <recommendedName>
        <fullName evidence="12">EGF-like domain-containing protein</fullName>
    </recommendedName>
</protein>
<comment type="subcellular location">
    <subcellularLocation>
        <location evidence="1">Secreted</location>
    </subcellularLocation>
</comment>
<evidence type="ECO:0000256" key="5">
    <source>
        <dbReference type="ARBA" id="ARBA00022729"/>
    </source>
</evidence>
<dbReference type="SUPFAM" id="SSF57196">
    <property type="entry name" value="EGF/Laminin"/>
    <property type="match status" value="2"/>
</dbReference>
<dbReference type="PROSITE" id="PS01186">
    <property type="entry name" value="EGF_2"/>
    <property type="match status" value="2"/>
</dbReference>
<feature type="region of interest" description="Disordered" evidence="10">
    <location>
        <begin position="1387"/>
        <end position="1526"/>
    </location>
</feature>
<keyword evidence="7 9" id="KW-1015">Disulfide bond</keyword>
<dbReference type="GO" id="GO:0016358">
    <property type="term" value="P:dendrite development"/>
    <property type="evidence" value="ECO:0007669"/>
    <property type="project" value="UniProtKB-ARBA"/>
</dbReference>
<dbReference type="GO" id="GO:0043005">
    <property type="term" value="C:neuron projection"/>
    <property type="evidence" value="ECO:0007669"/>
    <property type="project" value="UniProtKB-ARBA"/>
</dbReference>
<feature type="compositionally biased region" description="Low complexity" evidence="10">
    <location>
        <begin position="659"/>
        <end position="677"/>
    </location>
</feature>
<feature type="compositionally biased region" description="Basic and acidic residues" evidence="10">
    <location>
        <begin position="1394"/>
        <end position="1418"/>
    </location>
</feature>
<dbReference type="Gene3D" id="2.10.25.10">
    <property type="entry name" value="Laminin"/>
    <property type="match status" value="4"/>
</dbReference>
<dbReference type="Proteomes" id="UP001497382">
    <property type="component" value="Unassembled WGS sequence"/>
</dbReference>
<comment type="caution">
    <text evidence="13">The sequence shown here is derived from an EMBL/GenBank/DDBJ whole genome shotgun (WGS) entry which is preliminary data.</text>
</comment>
<keyword evidence="11" id="KW-0472">Membrane</keyword>
<dbReference type="InterPro" id="IPR000742">
    <property type="entry name" value="EGF"/>
</dbReference>
<feature type="disulfide bond" evidence="9">
    <location>
        <begin position="254"/>
        <end position="263"/>
    </location>
</feature>
<feature type="region of interest" description="Disordered" evidence="10">
    <location>
        <begin position="625"/>
        <end position="678"/>
    </location>
</feature>
<dbReference type="PROSITE" id="PS00022">
    <property type="entry name" value="EGF_1"/>
    <property type="match status" value="10"/>
</dbReference>
<keyword evidence="4 9" id="KW-0245">EGF-like domain</keyword>
<evidence type="ECO:0000313" key="14">
    <source>
        <dbReference type="Proteomes" id="UP001497382"/>
    </source>
</evidence>
<dbReference type="InterPro" id="IPR051830">
    <property type="entry name" value="NOTCH_homolog"/>
</dbReference>
<gene>
    <name evidence="13" type="ORF">LARSCL_LOCUS22563</name>
</gene>
<feature type="domain" description="EGF-like" evidence="12">
    <location>
        <begin position="1291"/>
        <end position="1322"/>
    </location>
</feature>
<evidence type="ECO:0000256" key="3">
    <source>
        <dbReference type="ARBA" id="ARBA00022525"/>
    </source>
</evidence>
<feature type="disulfide bond" evidence="9">
    <location>
        <begin position="23"/>
        <end position="32"/>
    </location>
</feature>
<dbReference type="CDD" id="cd00054">
    <property type="entry name" value="EGF_CA"/>
    <property type="match status" value="2"/>
</dbReference>
<evidence type="ECO:0000256" key="8">
    <source>
        <dbReference type="ARBA" id="ARBA00023180"/>
    </source>
</evidence>
<keyword evidence="3" id="KW-0964">Secreted</keyword>
<sequence length="1526" mass="169076">KCEKDDNCANGGTCNTETGKCNCLTGTNGVNCKNIEGCDQLNCQTKSATCVFDVAGKMPTCKCNADNFYFEEDDCHKKCEKDDNCANGGTCNTETGKCNCLTGTNGVNCKNIEGCDQLNCQTKSATCVFDVAGKMPTCKCNADNFYFEEDDCHKKCEKDDNCANGGTCNTETGKCNCPTGTNGVNCKNIEGCDQLNCQTKSATCVFDVAGKMPTCKCNADNFYFEEDDCHKKCEKDDNCANGGTCNTETGKCNCPTGTNGVNCKNIEGCDQLNCQTKSATCVFDVAGKMPTCKCNADNFYFEEDDCHKKCEKDDNCANGGTCNTETGKCNCPTGTNGVNCKNIEGCDQLNCQTKSATCVFDVAGKMPTCKCNADNFYFEEDDCHKKCDKDEDCQNGGICNPETGMCNCLTGTNGVYCKNIEGCNQLKCQTKSATCIFDVVVKRPTCKCNEDNFYYEEEQCNKKCDKDEDCENGGTCKTETGKCNCLTGTNGVYCKIIEGCDQLNCQTKSATCVFDVAGKMPTCKCNDDNFYYEEEQCNKKCDKDEDCENGATCKTETGKCNCFTGTNGLFCKNIEGCDQLNCQTINATCVFDVAFKKPTCKCNEENFYYEEEKCIELTSTVAPTTTSTISSSTDTTEHSKETAETTFDQSSTSEEKSSSETTTPVSPTSISSTVTPKVTDDGGKDVCAEKQPCENGGTCELDDEGGYTCKCRAGFTGRNCETAQWCLDNKEICGNTACKYDENVGSAFCSCNGNLYFDAKRKTCVELDKCSLARIKGNCSGDHETCDEMGICKCEENYAYNDDQSVCEPDFCQKKSLKPRCKKDMDCVEGEQRFSCFCKKDFWQIGSKCVKVDKCAPGVSNCEHKCLNGTCSCFPGFSLNENNYSCDLPDTDTECELNCGKGVCVKKGSTEKCICPEISHVLENNTCVDKCKAERLKKNECPEEMGCLSDEEFGYKCNCTGKYDYAEDGVHCKAKRMCSDGGGDVDCLLKGGVCEDNFDSNKGYKCKCKFGYKENQNTHKCEHMCKMADCDKKQALCSINVNNTVECICPPLLVKDTNGSCSRLAKYSYIGDFSVPKRNYEVITGIDSGRKKRDTFKDINYAKMLKDFEDSMNKIFDDYKGTSILNCTDEEEDWKCFLEIKLDKNPKEKLNIISTPSVCLPLSEQSYCLIPPDFITRKRTADDAQAFQQTNPCDKGVIGKFCGIETECTVSKPGFSCKCKPGYFRRTSFVPAKNIQVEVCEDIDECLNPTICPNTTTCLNLPGDYNCKCKNGYRLEEGEAVKTHGCRAVCEPNPCVHGTCAEAGKDGFSCSCEELYTGRFCNQTNEAIIGAKKAGIEISAIVGGVLGAFLVMAIIICIILYRKVRKSKSIDENEEYMRQRNRGLASDMFKLGRRQPENKDIELRENERRPNRENEDLKYNPQLRNNPIDSLSIPRPHMGRSIDKDANNGRERPEIRESGDYRRVYSDDDKFFPKPHSSRQSGEETRRSDYRQEVPRRPLSRSSDHLDNEKIGVSRMQYRNRGYEED</sequence>
<evidence type="ECO:0000256" key="7">
    <source>
        <dbReference type="ARBA" id="ARBA00023157"/>
    </source>
</evidence>
<dbReference type="FunFam" id="2.10.25.10:FF:000172">
    <property type="entry name" value="FAT atypical cadherin 3"/>
    <property type="match status" value="1"/>
</dbReference>
<dbReference type="GO" id="GO:0005509">
    <property type="term" value="F:calcium ion binding"/>
    <property type="evidence" value="ECO:0007669"/>
    <property type="project" value="InterPro"/>
</dbReference>
<accession>A0AAV2BYY9</accession>
<feature type="disulfide bond" evidence="9">
    <location>
        <begin position="100"/>
        <end position="109"/>
    </location>
</feature>
<feature type="disulfide bond" evidence="9">
    <location>
        <begin position="711"/>
        <end position="720"/>
    </location>
</feature>
<dbReference type="EMBL" id="CAXIEN010000720">
    <property type="protein sequence ID" value="CAL1301495.1"/>
    <property type="molecule type" value="Genomic_DNA"/>
</dbReference>
<keyword evidence="14" id="KW-1185">Reference proteome</keyword>
<keyword evidence="6" id="KW-0677">Repeat</keyword>
<feature type="compositionally biased region" description="Basic and acidic residues" evidence="10">
    <location>
        <begin position="1440"/>
        <end position="1472"/>
    </location>
</feature>
<dbReference type="GO" id="GO:0009887">
    <property type="term" value="P:animal organ morphogenesis"/>
    <property type="evidence" value="ECO:0007669"/>
    <property type="project" value="UniProtKB-ARBA"/>
</dbReference>
<evidence type="ECO:0000256" key="2">
    <source>
        <dbReference type="ARBA" id="ARBA00022473"/>
    </source>
</evidence>
<feature type="non-terminal residue" evidence="13">
    <location>
        <position position="1"/>
    </location>
</feature>
<evidence type="ECO:0000313" key="13">
    <source>
        <dbReference type="EMBL" id="CAL1301495.1"/>
    </source>
</evidence>
<evidence type="ECO:0000256" key="10">
    <source>
        <dbReference type="SAM" id="MobiDB-lite"/>
    </source>
</evidence>
<dbReference type="GO" id="GO:0048646">
    <property type="term" value="P:anatomical structure formation involved in morphogenesis"/>
    <property type="evidence" value="ECO:0007669"/>
    <property type="project" value="UniProtKB-ARBA"/>
</dbReference>
<evidence type="ECO:0000256" key="9">
    <source>
        <dbReference type="PROSITE-ProRule" id="PRU00076"/>
    </source>
</evidence>
<evidence type="ECO:0000256" key="6">
    <source>
        <dbReference type="ARBA" id="ARBA00022737"/>
    </source>
</evidence>
<dbReference type="PANTHER" id="PTHR24033:SF151">
    <property type="entry name" value="NOTCH 2"/>
    <property type="match status" value="1"/>
</dbReference>
<name>A0AAV2BYY9_9ARAC</name>
<proteinExistence type="predicted"/>
<dbReference type="FunFam" id="2.10.25.10:FF:000014">
    <property type="entry name" value="Latent-transforming growth factor beta-binding protein 3"/>
    <property type="match status" value="1"/>
</dbReference>
<dbReference type="Gene3D" id="2.90.20.10">
    <property type="entry name" value="Plasmodium vivax P25 domain"/>
    <property type="match status" value="1"/>
</dbReference>
<keyword evidence="5" id="KW-0732">Signal</keyword>
<feature type="disulfide bond" evidence="9">
    <location>
        <begin position="177"/>
        <end position="186"/>
    </location>
</feature>
<feature type="domain" description="EGF-like" evidence="12">
    <location>
        <begin position="683"/>
        <end position="721"/>
    </location>
</feature>
<feature type="domain" description="EGF-like" evidence="12">
    <location>
        <begin position="230"/>
        <end position="264"/>
    </location>
</feature>
<dbReference type="PROSITE" id="PS00010">
    <property type="entry name" value="ASX_HYDROXYL"/>
    <property type="match status" value="1"/>
</dbReference>
<feature type="compositionally biased region" description="Basic and acidic residues" evidence="10">
    <location>
        <begin position="1481"/>
        <end position="1512"/>
    </location>
</feature>
<feature type="domain" description="EGF-like" evidence="12">
    <location>
        <begin position="76"/>
        <end position="110"/>
    </location>
</feature>
<dbReference type="InterPro" id="IPR001881">
    <property type="entry name" value="EGF-like_Ca-bd_dom"/>
</dbReference>
<dbReference type="SMART" id="SM00179">
    <property type="entry name" value="EGF_CA"/>
    <property type="match status" value="4"/>
</dbReference>
<evidence type="ECO:0000256" key="4">
    <source>
        <dbReference type="ARBA" id="ARBA00022536"/>
    </source>
</evidence>
<dbReference type="GO" id="GO:0005576">
    <property type="term" value="C:extracellular region"/>
    <property type="evidence" value="ECO:0007669"/>
    <property type="project" value="UniProtKB-SubCell"/>
</dbReference>